<organism evidence="1 2">
    <name type="scientific">Frischella perrara</name>
    <dbReference type="NCBI Taxonomy" id="1267021"/>
    <lineage>
        <taxon>Bacteria</taxon>
        <taxon>Pseudomonadati</taxon>
        <taxon>Pseudomonadota</taxon>
        <taxon>Gammaproteobacteria</taxon>
        <taxon>Orbales</taxon>
        <taxon>Orbaceae</taxon>
        <taxon>Frischella</taxon>
    </lineage>
</organism>
<dbReference type="Pfam" id="PF11876">
    <property type="entry name" value="TsiV"/>
    <property type="match status" value="1"/>
</dbReference>
<evidence type="ECO:0008006" key="3">
    <source>
        <dbReference type="Google" id="ProtNLM"/>
    </source>
</evidence>
<name>A0A318MTD3_FRIPE</name>
<reference evidence="1 2" key="1">
    <citation type="submission" date="2018-05" db="EMBL/GenBank/DDBJ databases">
        <title>Reference genomes for bee gut microbiota database.</title>
        <authorList>
            <person name="Ellegaard K.M."/>
        </authorList>
    </citation>
    <scope>NUCLEOTIDE SEQUENCE [LARGE SCALE GENOMIC DNA]</scope>
    <source>
        <strain evidence="1 2">ESL0167</strain>
    </source>
</reference>
<dbReference type="AlphaFoldDB" id="A0A318MTD3"/>
<dbReference type="InterPro" id="IPR021815">
    <property type="entry name" value="TsiV"/>
</dbReference>
<sequence length="418" mass="48238">MTEKLQQFLDEYYKNYNKFTYGHYLDPDNQDALKTGLVGCFYLNQAYRPKKRQAIGRVLAVYDKYWGDKLYSGYFDGEPNNLCLYHQTSLDEKIDRIAQMGADNLCFYWSSVENLEFVPEYLIMGYSRAEWHEELHRGVGFLQFYLPVNELERFGVEKLVELVQQISDILQPMHGFFGLGIQHSHEYYDYQYLEYELAHKFLGLDISNVESDLNFREGFKCINWLTVLSDELVNNKLGGLSQLKQNNHDEGITFYPYSGGVVVRAGEVPELGDVATNPYPQHYVNVNALLKAARAPEIGSLGFGSINGEIRFNNRTSKEWQSRFDDVMATDIPVVNKEILDSINQVDSAVRISLKTGDLCRHSGLYSTTINGRIEYRELVSGYKVEPFIDSETQQEYTDVTWQLLRRDDGGDVFIKND</sequence>
<dbReference type="Proteomes" id="UP000247838">
    <property type="component" value="Unassembled WGS sequence"/>
</dbReference>
<dbReference type="RefSeq" id="WP_110443437.1">
    <property type="nucleotide sequence ID" value="NZ_QGLM01000013.1"/>
</dbReference>
<gene>
    <name evidence="1" type="ORF">DKK76_05240</name>
</gene>
<comment type="caution">
    <text evidence="1">The sequence shown here is derived from an EMBL/GenBank/DDBJ whole genome shotgun (WGS) entry which is preliminary data.</text>
</comment>
<protein>
    <recommendedName>
        <fullName evidence="3">DUF3396 domain-containing protein</fullName>
    </recommendedName>
</protein>
<accession>A0A318MTD3</accession>
<evidence type="ECO:0000313" key="2">
    <source>
        <dbReference type="Proteomes" id="UP000247838"/>
    </source>
</evidence>
<proteinExistence type="predicted"/>
<evidence type="ECO:0000313" key="1">
    <source>
        <dbReference type="EMBL" id="PXY95189.1"/>
    </source>
</evidence>
<dbReference type="EMBL" id="QGLM01000013">
    <property type="protein sequence ID" value="PXY95189.1"/>
    <property type="molecule type" value="Genomic_DNA"/>
</dbReference>